<evidence type="ECO:0000256" key="3">
    <source>
        <dbReference type="ARBA" id="ARBA00023163"/>
    </source>
</evidence>
<dbReference type="Pfam" id="PF07729">
    <property type="entry name" value="FCD"/>
    <property type="match status" value="1"/>
</dbReference>
<keyword evidence="3" id="KW-0804">Transcription</keyword>
<dbReference type="Gene3D" id="1.20.120.530">
    <property type="entry name" value="GntR ligand-binding domain-like"/>
    <property type="match status" value="1"/>
</dbReference>
<evidence type="ECO:0000313" key="5">
    <source>
        <dbReference type="EMBL" id="APF37429.1"/>
    </source>
</evidence>
<accession>A0AAC9NYF2</accession>
<dbReference type="KEGG" id="cdq:BOQ54_08880"/>
<dbReference type="AlphaFoldDB" id="A0AAC9NYF2"/>
<dbReference type="GO" id="GO:0003677">
    <property type="term" value="F:DNA binding"/>
    <property type="evidence" value="ECO:0007669"/>
    <property type="project" value="UniProtKB-KW"/>
</dbReference>
<keyword evidence="6" id="KW-1185">Reference proteome</keyword>
<reference evidence="5 6" key="1">
    <citation type="submission" date="2016-11" db="EMBL/GenBank/DDBJ databases">
        <title>Complete genome sequence of the aerobically denitrifying bacterium Chelatococcus daeguensis TAD1.</title>
        <authorList>
            <person name="Yang Y."/>
            <person name="Huang S."/>
            <person name="Lin E."/>
        </authorList>
    </citation>
    <scope>NUCLEOTIDE SEQUENCE [LARGE SCALE GENOMIC DNA]</scope>
    <source>
        <strain evidence="5 6">TAD1</strain>
    </source>
</reference>
<dbReference type="PANTHER" id="PTHR43537:SF45">
    <property type="entry name" value="GNTR FAMILY REGULATORY PROTEIN"/>
    <property type="match status" value="1"/>
</dbReference>
<protein>
    <submittedName>
        <fullName evidence="5">GntR family transcriptional regulator</fullName>
    </submittedName>
</protein>
<dbReference type="EMBL" id="CP018095">
    <property type="protein sequence ID" value="APF37429.1"/>
    <property type="molecule type" value="Genomic_DNA"/>
</dbReference>
<gene>
    <name evidence="5" type="ORF">BOQ54_08880</name>
</gene>
<name>A0AAC9NYF2_9HYPH</name>
<dbReference type="SUPFAM" id="SSF48008">
    <property type="entry name" value="GntR ligand-binding domain-like"/>
    <property type="match status" value="1"/>
</dbReference>
<dbReference type="InterPro" id="IPR036390">
    <property type="entry name" value="WH_DNA-bd_sf"/>
</dbReference>
<dbReference type="GO" id="GO:0003700">
    <property type="term" value="F:DNA-binding transcription factor activity"/>
    <property type="evidence" value="ECO:0007669"/>
    <property type="project" value="InterPro"/>
</dbReference>
<keyword evidence="1" id="KW-0805">Transcription regulation</keyword>
<dbReference type="InterPro" id="IPR000524">
    <property type="entry name" value="Tscrpt_reg_HTH_GntR"/>
</dbReference>
<keyword evidence="2" id="KW-0238">DNA-binding</keyword>
<evidence type="ECO:0000313" key="6">
    <source>
        <dbReference type="Proteomes" id="UP000182703"/>
    </source>
</evidence>
<dbReference type="SMART" id="SM00895">
    <property type="entry name" value="FCD"/>
    <property type="match status" value="1"/>
</dbReference>
<dbReference type="InterPro" id="IPR008920">
    <property type="entry name" value="TF_FadR/GntR_C"/>
</dbReference>
<dbReference type="InterPro" id="IPR036388">
    <property type="entry name" value="WH-like_DNA-bd_sf"/>
</dbReference>
<evidence type="ECO:0000256" key="2">
    <source>
        <dbReference type="ARBA" id="ARBA00023125"/>
    </source>
</evidence>
<dbReference type="Proteomes" id="UP000182703">
    <property type="component" value="Chromosome"/>
</dbReference>
<dbReference type="InterPro" id="IPR011711">
    <property type="entry name" value="GntR_C"/>
</dbReference>
<dbReference type="SMART" id="SM00345">
    <property type="entry name" value="HTH_GNTR"/>
    <property type="match status" value="1"/>
</dbReference>
<dbReference type="SUPFAM" id="SSF46785">
    <property type="entry name" value="Winged helix' DNA-binding domain"/>
    <property type="match status" value="1"/>
</dbReference>
<proteinExistence type="predicted"/>
<sequence>MQTNESSTIAETDSSLSCLAHRAVSEMIYQHRLKGGEIIVEARIADMLGISRTPLREALQRLEGEGLVAKASNRSFVVRQVDLIEYLQSLKVLEFLEPEAATLSIGRVHHGALRSVRAEIESARAERKVPPDTVLHIDEAVHGLYTDHCGNSALRQTIRSLRIATRLFGEMRWNGRREKSFGDHLAIVDALEAEDVKRARRAVQQHIRTLHRHGLSLMS</sequence>
<evidence type="ECO:0000259" key="4">
    <source>
        <dbReference type="PROSITE" id="PS50949"/>
    </source>
</evidence>
<dbReference type="RefSeq" id="WP_063186233.1">
    <property type="nucleotide sequence ID" value="NZ_CP018095.1"/>
</dbReference>
<dbReference type="Pfam" id="PF00392">
    <property type="entry name" value="GntR"/>
    <property type="match status" value="1"/>
</dbReference>
<dbReference type="PRINTS" id="PR00035">
    <property type="entry name" value="HTHGNTR"/>
</dbReference>
<dbReference type="PROSITE" id="PS50949">
    <property type="entry name" value="HTH_GNTR"/>
    <property type="match status" value="1"/>
</dbReference>
<dbReference type="Gene3D" id="1.10.10.10">
    <property type="entry name" value="Winged helix-like DNA-binding domain superfamily/Winged helix DNA-binding domain"/>
    <property type="match status" value="1"/>
</dbReference>
<feature type="domain" description="HTH gntR-type" evidence="4">
    <location>
        <begin position="14"/>
        <end position="81"/>
    </location>
</feature>
<evidence type="ECO:0000256" key="1">
    <source>
        <dbReference type="ARBA" id="ARBA00023015"/>
    </source>
</evidence>
<dbReference type="PANTHER" id="PTHR43537">
    <property type="entry name" value="TRANSCRIPTIONAL REGULATOR, GNTR FAMILY"/>
    <property type="match status" value="1"/>
</dbReference>
<organism evidence="5 6">
    <name type="scientific">Chelatococcus daeguensis</name>
    <dbReference type="NCBI Taxonomy" id="444444"/>
    <lineage>
        <taxon>Bacteria</taxon>
        <taxon>Pseudomonadati</taxon>
        <taxon>Pseudomonadota</taxon>
        <taxon>Alphaproteobacteria</taxon>
        <taxon>Hyphomicrobiales</taxon>
        <taxon>Chelatococcaceae</taxon>
        <taxon>Chelatococcus</taxon>
    </lineage>
</organism>